<feature type="compositionally biased region" description="Polar residues" evidence="4">
    <location>
        <begin position="568"/>
        <end position="577"/>
    </location>
</feature>
<dbReference type="InterPro" id="IPR011990">
    <property type="entry name" value="TPR-like_helical_dom_sf"/>
</dbReference>
<dbReference type="PROSITE" id="PS50005">
    <property type="entry name" value="TPR"/>
    <property type="match status" value="2"/>
</dbReference>
<evidence type="ECO:0000259" key="6">
    <source>
        <dbReference type="Pfam" id="PF09976"/>
    </source>
</evidence>
<dbReference type="InterPro" id="IPR018704">
    <property type="entry name" value="SecYEG/CpoB_TPR"/>
</dbReference>
<feature type="signal peptide" evidence="5">
    <location>
        <begin position="1"/>
        <end position="26"/>
    </location>
</feature>
<dbReference type="SUPFAM" id="SSF48452">
    <property type="entry name" value="TPR-like"/>
    <property type="match status" value="2"/>
</dbReference>
<evidence type="ECO:0000256" key="5">
    <source>
        <dbReference type="SAM" id="SignalP"/>
    </source>
</evidence>
<reference evidence="7" key="1">
    <citation type="journal article" date="2020" name="mSystems">
        <title>Genome- and Community-Level Interaction Insights into Carbon Utilization and Element Cycling Functions of Hydrothermarchaeota in Hydrothermal Sediment.</title>
        <authorList>
            <person name="Zhou Z."/>
            <person name="Liu Y."/>
            <person name="Xu W."/>
            <person name="Pan J."/>
            <person name="Luo Z.H."/>
            <person name="Li M."/>
        </authorList>
    </citation>
    <scope>NUCLEOTIDE SEQUENCE</scope>
    <source>
        <strain evidence="7">SpSt-997</strain>
    </source>
</reference>
<feature type="repeat" description="TPR" evidence="3">
    <location>
        <begin position="407"/>
        <end position="440"/>
    </location>
</feature>
<feature type="domain" description="Ancillary SecYEG translocon subunit/Cell division coordinator CpoB TPR" evidence="6">
    <location>
        <begin position="269"/>
        <end position="403"/>
    </location>
</feature>
<evidence type="ECO:0000256" key="1">
    <source>
        <dbReference type="ARBA" id="ARBA00022737"/>
    </source>
</evidence>
<dbReference type="Gene3D" id="1.25.40.10">
    <property type="entry name" value="Tetratricopeptide repeat domain"/>
    <property type="match status" value="1"/>
</dbReference>
<dbReference type="InterPro" id="IPR051012">
    <property type="entry name" value="CellSynth/LPSAsmb/PSIAsmb"/>
</dbReference>
<dbReference type="PROSITE" id="PS51257">
    <property type="entry name" value="PROKAR_LIPOPROTEIN"/>
    <property type="match status" value="1"/>
</dbReference>
<dbReference type="PANTHER" id="PTHR45586">
    <property type="entry name" value="TPR REPEAT-CONTAINING PROTEIN PA4667"/>
    <property type="match status" value="1"/>
</dbReference>
<feature type="repeat" description="TPR" evidence="3">
    <location>
        <begin position="476"/>
        <end position="509"/>
    </location>
</feature>
<dbReference type="Pfam" id="PF09976">
    <property type="entry name" value="TPR_21"/>
    <property type="match status" value="1"/>
</dbReference>
<protein>
    <submittedName>
        <fullName evidence="7">Tetratricopeptide repeat protein</fullName>
    </submittedName>
</protein>
<keyword evidence="1" id="KW-0677">Repeat</keyword>
<gene>
    <name evidence="7" type="ORF">ENY07_01340</name>
</gene>
<dbReference type="AlphaFoldDB" id="A0A8J4H8H5"/>
<sequence length="577" mass="61803">MNMSSFRPRLALLAVTLLSACAASNAAPGALGRGDPSGDDPSGVYGDYLVGQFAASQGAADVAATKLLAALADDPSNGVLLRQAFIANLVAGRPEAVRLAVKLPDNAAAQLLLADESARHGEWESAKQRYLSLPNHGISAVLQPLLLAWSDMGAGHVDAALDILRPLTSNPRIGGIYALHAALIADLAGRDADAGRFYDMAQKTFAAPNLRFAQILASWQARHGEMEEARRTLDTLREGDSVLSMAVPALEAEIATRPVASAVDGIAETYLALAASLRQQEADDFSLIILRLALDLRPQMTAARLMMSNMLEDNGQLDNALQILANVPANAPLAGLIDLRRATIEDQLGHTSTAVALLENLAKQFPDRPEPLAQLGDIYRGKSEFNKAITAYDGALARVQDVTARDWVLFYARGICYDRAHQWPKAQADFEHALQLSPDQPYVLNYLGYSWAEQGTHLAEARKLIEKAVALKPNDGAIIDSLGWVLLRQGDPSGAVHWLERAVEMEPEDPTINGHFGDALWAAGRKLEATYQWRLALALKPEPDEAVKLEAKLKQAGVSTAGLAGDPTSGTNGAAPH</sequence>
<dbReference type="Pfam" id="PF13429">
    <property type="entry name" value="TPR_15"/>
    <property type="match status" value="1"/>
</dbReference>
<dbReference type="EMBL" id="DTQM01000024">
    <property type="protein sequence ID" value="HGC41854.1"/>
    <property type="molecule type" value="Genomic_DNA"/>
</dbReference>
<evidence type="ECO:0000256" key="2">
    <source>
        <dbReference type="ARBA" id="ARBA00022803"/>
    </source>
</evidence>
<evidence type="ECO:0000256" key="4">
    <source>
        <dbReference type="SAM" id="MobiDB-lite"/>
    </source>
</evidence>
<name>A0A8J4H8H5_9PROT</name>
<feature type="chain" id="PRO_5035214743" evidence="5">
    <location>
        <begin position="27"/>
        <end position="577"/>
    </location>
</feature>
<keyword evidence="5" id="KW-0732">Signal</keyword>
<evidence type="ECO:0000256" key="3">
    <source>
        <dbReference type="PROSITE-ProRule" id="PRU00339"/>
    </source>
</evidence>
<feature type="region of interest" description="Disordered" evidence="4">
    <location>
        <begin position="558"/>
        <end position="577"/>
    </location>
</feature>
<keyword evidence="2 3" id="KW-0802">TPR repeat</keyword>
<accession>A0A8J4H8H5</accession>
<dbReference type="PANTHER" id="PTHR45586:SF1">
    <property type="entry name" value="LIPOPOLYSACCHARIDE ASSEMBLY PROTEIN B"/>
    <property type="match status" value="1"/>
</dbReference>
<organism evidence="7">
    <name type="scientific">Acidicaldus sp</name>
    <dbReference type="NCBI Taxonomy" id="1872105"/>
    <lineage>
        <taxon>Bacteria</taxon>
        <taxon>Pseudomonadati</taxon>
        <taxon>Pseudomonadota</taxon>
        <taxon>Alphaproteobacteria</taxon>
        <taxon>Acetobacterales</taxon>
        <taxon>Acetobacteraceae</taxon>
        <taxon>Acidicaldus</taxon>
    </lineage>
</organism>
<comment type="caution">
    <text evidence="7">The sequence shown here is derived from an EMBL/GenBank/DDBJ whole genome shotgun (WGS) entry which is preliminary data.</text>
</comment>
<proteinExistence type="predicted"/>
<dbReference type="SMART" id="SM00028">
    <property type="entry name" value="TPR"/>
    <property type="match status" value="5"/>
</dbReference>
<evidence type="ECO:0000313" key="7">
    <source>
        <dbReference type="EMBL" id="HGC41854.1"/>
    </source>
</evidence>
<dbReference type="InterPro" id="IPR019734">
    <property type="entry name" value="TPR_rpt"/>
</dbReference>